<dbReference type="InterPro" id="IPR013786">
    <property type="entry name" value="AcylCoA_DH/ox_N"/>
</dbReference>
<reference evidence="8 9" key="1">
    <citation type="submission" date="2019-03" db="EMBL/GenBank/DDBJ databases">
        <title>Genomic Encyclopedia of Type Strains, Phase IV (KMG-IV): sequencing the most valuable type-strain genomes for metagenomic binning, comparative biology and taxonomic classification.</title>
        <authorList>
            <person name="Goeker M."/>
        </authorList>
    </citation>
    <scope>NUCLEOTIDE SEQUENCE [LARGE SCALE GENOMIC DNA]</scope>
    <source>
        <strain evidence="8 9">DSM 45765</strain>
    </source>
</reference>
<evidence type="ECO:0000256" key="5">
    <source>
        <dbReference type="ARBA" id="ARBA00023002"/>
    </source>
</evidence>
<evidence type="ECO:0000313" key="8">
    <source>
        <dbReference type="EMBL" id="TCP50103.1"/>
    </source>
</evidence>
<keyword evidence="5" id="KW-0560">Oxidoreductase</keyword>
<evidence type="ECO:0000259" key="6">
    <source>
        <dbReference type="Pfam" id="PF00441"/>
    </source>
</evidence>
<keyword evidence="4" id="KW-0274">FAD</keyword>
<dbReference type="PANTHER" id="PTHR43884">
    <property type="entry name" value="ACYL-COA DEHYDROGENASE"/>
    <property type="match status" value="1"/>
</dbReference>
<comment type="cofactor">
    <cofactor evidence="1">
        <name>FAD</name>
        <dbReference type="ChEBI" id="CHEBI:57692"/>
    </cofactor>
</comment>
<name>A0A4R2QKX1_9PSEU</name>
<evidence type="ECO:0000256" key="2">
    <source>
        <dbReference type="ARBA" id="ARBA00009347"/>
    </source>
</evidence>
<dbReference type="GO" id="GO:0050660">
    <property type="term" value="F:flavin adenine dinucleotide binding"/>
    <property type="evidence" value="ECO:0007669"/>
    <property type="project" value="InterPro"/>
</dbReference>
<comment type="similarity">
    <text evidence="2">Belongs to the acyl-CoA dehydrogenase family.</text>
</comment>
<dbReference type="EMBL" id="SLXQ01000008">
    <property type="protein sequence ID" value="TCP50103.1"/>
    <property type="molecule type" value="Genomic_DNA"/>
</dbReference>
<evidence type="ECO:0000256" key="4">
    <source>
        <dbReference type="ARBA" id="ARBA00022827"/>
    </source>
</evidence>
<protein>
    <submittedName>
        <fullName evidence="8">Alkylation response protein AidB-like acyl-CoA dehydrogenase</fullName>
    </submittedName>
</protein>
<evidence type="ECO:0000259" key="7">
    <source>
        <dbReference type="Pfam" id="PF02771"/>
    </source>
</evidence>
<dbReference type="SUPFAM" id="SSF47203">
    <property type="entry name" value="Acyl-CoA dehydrogenase C-terminal domain-like"/>
    <property type="match status" value="1"/>
</dbReference>
<dbReference type="Gene3D" id="1.20.140.10">
    <property type="entry name" value="Butyryl-CoA Dehydrogenase, subunit A, domain 3"/>
    <property type="match status" value="1"/>
</dbReference>
<keyword evidence="9" id="KW-1185">Reference proteome</keyword>
<dbReference type="OrthoDB" id="8677713at2"/>
<dbReference type="AlphaFoldDB" id="A0A4R2QKX1"/>
<dbReference type="Pfam" id="PF00441">
    <property type="entry name" value="Acyl-CoA_dh_1"/>
    <property type="match status" value="1"/>
</dbReference>
<evidence type="ECO:0000256" key="3">
    <source>
        <dbReference type="ARBA" id="ARBA00022630"/>
    </source>
</evidence>
<sequence>MTSANLLYTDVEDDLRASVRDLLSTHCDPTDVLATRESGQPYFLELWRKLAVELGVAGLHVPERQGGQGGTLRETAVIAEELGRSVAPVPFLGSTVLCTSALLGVPGSAAATLLERLAAGTATGALVAPLTSGPAGEFPTAIRVSADGGLHGTVSSVVDAAVADTLIVPALGAAGPELYAVPASAATITPSTALDLTRGIAEIALSGASGEQLATGAAAAEALNTALRTGAAILASEQLGIAQWCLDETVRYVSQRHQFGRPIGSFQALKHRLADLWLEIISARAVARYAADRIGADAEDASIAVATAQSYCAEVAVHAAEECIQLHGGIGMTWEHPAHLFLKRAKSDQLALGRPGEHRRTLSELVDLPTC</sequence>
<dbReference type="GO" id="GO:0003995">
    <property type="term" value="F:acyl-CoA dehydrogenase activity"/>
    <property type="evidence" value="ECO:0007669"/>
    <property type="project" value="TreeGrafter"/>
</dbReference>
<dbReference type="Gene3D" id="1.10.540.10">
    <property type="entry name" value="Acyl-CoA dehydrogenase/oxidase, N-terminal domain"/>
    <property type="match status" value="1"/>
</dbReference>
<evidence type="ECO:0000256" key="1">
    <source>
        <dbReference type="ARBA" id="ARBA00001974"/>
    </source>
</evidence>
<dbReference type="InterPro" id="IPR009075">
    <property type="entry name" value="AcylCo_DH/oxidase_C"/>
</dbReference>
<accession>A0A4R2QKX1</accession>
<proteinExistence type="inferred from homology"/>
<dbReference type="Proteomes" id="UP000294911">
    <property type="component" value="Unassembled WGS sequence"/>
</dbReference>
<dbReference type="InterPro" id="IPR009100">
    <property type="entry name" value="AcylCoA_DH/oxidase_NM_dom_sf"/>
</dbReference>
<keyword evidence="3" id="KW-0285">Flavoprotein</keyword>
<comment type="caution">
    <text evidence="8">The sequence shown here is derived from an EMBL/GenBank/DDBJ whole genome shotgun (WGS) entry which is preliminary data.</text>
</comment>
<feature type="domain" description="Acyl-CoA dehydrogenase/oxidase C-terminal" evidence="6">
    <location>
        <begin position="224"/>
        <end position="361"/>
    </location>
</feature>
<dbReference type="InterPro" id="IPR036250">
    <property type="entry name" value="AcylCo_DH-like_C"/>
</dbReference>
<feature type="domain" description="Acyl-CoA dehydrogenase/oxidase N-terminal" evidence="7">
    <location>
        <begin position="10"/>
        <end position="102"/>
    </location>
</feature>
<dbReference type="Pfam" id="PF02771">
    <property type="entry name" value="Acyl-CoA_dh_N"/>
    <property type="match status" value="1"/>
</dbReference>
<dbReference type="InterPro" id="IPR037069">
    <property type="entry name" value="AcylCoA_DH/ox_N_sf"/>
</dbReference>
<dbReference type="PANTHER" id="PTHR43884:SF20">
    <property type="entry name" value="ACYL-COA DEHYDROGENASE FADE28"/>
    <property type="match status" value="1"/>
</dbReference>
<evidence type="ECO:0000313" key="9">
    <source>
        <dbReference type="Proteomes" id="UP000294911"/>
    </source>
</evidence>
<gene>
    <name evidence="8" type="ORF">EV191_108192</name>
</gene>
<dbReference type="RefSeq" id="WP_132878405.1">
    <property type="nucleotide sequence ID" value="NZ_SLXQ01000008.1"/>
</dbReference>
<organism evidence="8 9">
    <name type="scientific">Tamaricihabitans halophyticus</name>
    <dbReference type="NCBI Taxonomy" id="1262583"/>
    <lineage>
        <taxon>Bacteria</taxon>
        <taxon>Bacillati</taxon>
        <taxon>Actinomycetota</taxon>
        <taxon>Actinomycetes</taxon>
        <taxon>Pseudonocardiales</taxon>
        <taxon>Pseudonocardiaceae</taxon>
        <taxon>Tamaricihabitans</taxon>
    </lineage>
</organism>
<dbReference type="SUPFAM" id="SSF56645">
    <property type="entry name" value="Acyl-CoA dehydrogenase NM domain-like"/>
    <property type="match status" value="1"/>
</dbReference>